<dbReference type="GO" id="GO:0005874">
    <property type="term" value="C:microtubule"/>
    <property type="evidence" value="ECO:0007669"/>
    <property type="project" value="UniProtKB-KW"/>
</dbReference>
<dbReference type="Gene3D" id="1.20.920.20">
    <property type="match status" value="1"/>
</dbReference>
<dbReference type="InterPro" id="IPR041228">
    <property type="entry name" value="Dynein_C"/>
</dbReference>
<dbReference type="SMART" id="SM00382">
    <property type="entry name" value="AAA"/>
    <property type="match status" value="3"/>
</dbReference>
<dbReference type="FunFam" id="1.20.920.30:FF:000002">
    <property type="entry name" value="Dynein axonemal heavy chain 3"/>
    <property type="match status" value="1"/>
</dbReference>
<dbReference type="SUPFAM" id="SSF52540">
    <property type="entry name" value="P-loop containing nucleoside triphosphate hydrolases"/>
    <property type="match status" value="4"/>
</dbReference>
<dbReference type="InterPro" id="IPR041658">
    <property type="entry name" value="AAA_lid_11"/>
</dbReference>
<dbReference type="Pfam" id="PF12775">
    <property type="entry name" value="AAA_7"/>
    <property type="match status" value="1"/>
</dbReference>
<dbReference type="GO" id="GO:0051959">
    <property type="term" value="F:dynein light intermediate chain binding"/>
    <property type="evidence" value="ECO:0007669"/>
    <property type="project" value="InterPro"/>
</dbReference>
<feature type="domain" description="AAA+ ATPase" evidence="16">
    <location>
        <begin position="1953"/>
        <end position="2089"/>
    </location>
</feature>
<dbReference type="InterPro" id="IPR043157">
    <property type="entry name" value="Dynein_AAA1S"/>
</dbReference>
<dbReference type="EMBL" id="FR823392">
    <property type="protein sequence ID" value="CBZ54982.1"/>
    <property type="molecule type" value="Genomic_DNA"/>
</dbReference>
<dbReference type="Pfam" id="PF12780">
    <property type="entry name" value="AAA_8"/>
    <property type="match status" value="1"/>
</dbReference>
<dbReference type="PANTHER" id="PTHR22878">
    <property type="entry name" value="DYNEIN HEAVY CHAIN 6, AXONEMAL-LIKE-RELATED"/>
    <property type="match status" value="1"/>
</dbReference>
<evidence type="ECO:0000313" key="17">
    <source>
        <dbReference type="EMBL" id="CBZ54982.1"/>
    </source>
</evidence>
<dbReference type="Gene3D" id="3.20.180.20">
    <property type="entry name" value="Dynein heavy chain, N-terminal domain 2"/>
    <property type="match status" value="1"/>
</dbReference>
<comment type="subcellular location">
    <subcellularLocation>
        <location evidence="1">Cytoplasm</location>
        <location evidence="1">Cytoskeleton</location>
        <location evidence="1">Cilium axoneme</location>
    </subcellularLocation>
</comment>
<dbReference type="Proteomes" id="UP000007494">
    <property type="component" value="Chromosome XI"/>
</dbReference>
<evidence type="ECO:0000256" key="2">
    <source>
        <dbReference type="ARBA" id="ARBA00008887"/>
    </source>
</evidence>
<feature type="domain" description="AAA+ ATPase" evidence="16">
    <location>
        <begin position="2570"/>
        <end position="2724"/>
    </location>
</feature>
<evidence type="ECO:0000256" key="9">
    <source>
        <dbReference type="ARBA" id="ARBA00023054"/>
    </source>
</evidence>
<dbReference type="InterPro" id="IPR024317">
    <property type="entry name" value="Dynein_heavy_chain_D4_dom"/>
</dbReference>
<evidence type="ECO:0000256" key="7">
    <source>
        <dbReference type="ARBA" id="ARBA00022840"/>
    </source>
</evidence>
<evidence type="ECO:0000313" key="18">
    <source>
        <dbReference type="Proteomes" id="UP000007494"/>
    </source>
</evidence>
<dbReference type="FunFam" id="1.20.140.100:FF:000001">
    <property type="entry name" value="dynein heavy chain 17, axonemal"/>
    <property type="match status" value="1"/>
</dbReference>
<dbReference type="Pfam" id="PF08385">
    <property type="entry name" value="DHC_N1"/>
    <property type="match status" value="1"/>
</dbReference>
<dbReference type="OrthoDB" id="424310at2759"/>
<dbReference type="Gene3D" id="3.10.490.20">
    <property type="match status" value="1"/>
</dbReference>
<dbReference type="InterPro" id="IPR054354">
    <property type="entry name" value="DYNC2H1-like_lid"/>
</dbReference>
<dbReference type="InterPro" id="IPR042219">
    <property type="entry name" value="AAA_lid_11_sf"/>
</dbReference>
<dbReference type="InterPro" id="IPR042222">
    <property type="entry name" value="Dynein_2_N"/>
</dbReference>
<keyword evidence="13" id="KW-0966">Cell projection</keyword>
<feature type="coiled-coil region" evidence="14">
    <location>
        <begin position="3751"/>
        <end position="3778"/>
    </location>
</feature>
<keyword evidence="7" id="KW-0067">ATP-binding</keyword>
<dbReference type="Pfam" id="PF03028">
    <property type="entry name" value="Dynein_heavy"/>
    <property type="match status" value="1"/>
</dbReference>
<dbReference type="InterPro" id="IPR013602">
    <property type="entry name" value="Dynein_heavy_linker"/>
</dbReference>
<keyword evidence="9 14" id="KW-0175">Coiled coil</keyword>
<keyword evidence="4" id="KW-0493">Microtubule</keyword>
<dbReference type="Pfam" id="PF12774">
    <property type="entry name" value="AAA_6"/>
    <property type="match status" value="1"/>
</dbReference>
<dbReference type="GO" id="GO:0005524">
    <property type="term" value="F:ATP binding"/>
    <property type="evidence" value="ECO:0007669"/>
    <property type="project" value="UniProtKB-KW"/>
</dbReference>
<dbReference type="Pfam" id="PF08393">
    <property type="entry name" value="DHC_N2"/>
    <property type="match status" value="1"/>
</dbReference>
<name>F0VMN6_NEOCL</name>
<evidence type="ECO:0000256" key="13">
    <source>
        <dbReference type="ARBA" id="ARBA00023273"/>
    </source>
</evidence>
<dbReference type="Gene3D" id="1.20.58.1120">
    <property type="match status" value="1"/>
</dbReference>
<feature type="region of interest" description="Disordered" evidence="15">
    <location>
        <begin position="157"/>
        <end position="261"/>
    </location>
</feature>
<dbReference type="InterPro" id="IPR035699">
    <property type="entry name" value="AAA_6"/>
</dbReference>
<feature type="compositionally biased region" description="Polar residues" evidence="15">
    <location>
        <begin position="166"/>
        <end position="181"/>
    </location>
</feature>
<feature type="compositionally biased region" description="Basic and acidic residues" evidence="15">
    <location>
        <begin position="184"/>
        <end position="193"/>
    </location>
</feature>
<evidence type="ECO:0000256" key="6">
    <source>
        <dbReference type="ARBA" id="ARBA00022741"/>
    </source>
</evidence>
<evidence type="ECO:0000256" key="1">
    <source>
        <dbReference type="ARBA" id="ARBA00004430"/>
    </source>
</evidence>
<keyword evidence="8" id="KW-0243">Dynein</keyword>
<dbReference type="FunFam" id="3.40.50.300:FF:000044">
    <property type="entry name" value="Dynein heavy chain 5, axonemal"/>
    <property type="match status" value="1"/>
</dbReference>
<dbReference type="InterPro" id="IPR003593">
    <property type="entry name" value="AAA+_ATPase"/>
</dbReference>
<dbReference type="Gene3D" id="6.10.140.1060">
    <property type="match status" value="1"/>
</dbReference>
<dbReference type="Pfam" id="PF12781">
    <property type="entry name" value="AAA_9"/>
    <property type="match status" value="1"/>
</dbReference>
<keyword evidence="5" id="KW-0677">Repeat</keyword>
<dbReference type="Gene3D" id="1.20.140.100">
    <property type="entry name" value="Dynein heavy chain, N-terminal domain 2"/>
    <property type="match status" value="1"/>
</dbReference>
<evidence type="ECO:0000256" key="10">
    <source>
        <dbReference type="ARBA" id="ARBA00023069"/>
    </source>
</evidence>
<dbReference type="InterPro" id="IPR013594">
    <property type="entry name" value="Dynein_heavy_tail"/>
</dbReference>
<dbReference type="FunFam" id="3.40.50.300:FF:000049">
    <property type="entry name" value="Dynein, axonemal, heavy chain 5"/>
    <property type="match status" value="1"/>
</dbReference>
<dbReference type="PANTHER" id="PTHR22878:SF63">
    <property type="entry name" value="DYNEIN AXONEMAL HEAVY CHAIN 10"/>
    <property type="match status" value="1"/>
</dbReference>
<dbReference type="Gene3D" id="1.10.8.720">
    <property type="entry name" value="Region D6 of dynein motor"/>
    <property type="match status" value="1"/>
</dbReference>
<evidence type="ECO:0000256" key="12">
    <source>
        <dbReference type="ARBA" id="ARBA00023212"/>
    </source>
</evidence>
<dbReference type="Pfam" id="PF17852">
    <property type="entry name" value="Dynein_AAA_lid"/>
    <property type="match status" value="1"/>
</dbReference>
<dbReference type="InterPro" id="IPR026983">
    <property type="entry name" value="DHC"/>
</dbReference>
<dbReference type="InParanoid" id="F0VMN6"/>
<dbReference type="GO" id="GO:0045505">
    <property type="term" value="F:dynein intermediate chain binding"/>
    <property type="evidence" value="ECO:0007669"/>
    <property type="project" value="InterPro"/>
</dbReference>
<dbReference type="Gene3D" id="1.10.8.1220">
    <property type="match status" value="1"/>
</dbReference>
<comment type="similarity">
    <text evidence="2">Belongs to the dynein heavy chain family.</text>
</comment>
<evidence type="ECO:0000256" key="3">
    <source>
        <dbReference type="ARBA" id="ARBA00022490"/>
    </source>
</evidence>
<dbReference type="eggNOG" id="KOG3595">
    <property type="taxonomic scope" value="Eukaryota"/>
</dbReference>
<keyword evidence="12" id="KW-0206">Cytoskeleton</keyword>
<gene>
    <name evidence="17" type="ORF">NCLIV_054090</name>
</gene>
<dbReference type="FunFam" id="1.20.920.20:FF:000001">
    <property type="entry name" value="dynein heavy chain 2, axonemal"/>
    <property type="match status" value="1"/>
</dbReference>
<reference evidence="18" key="1">
    <citation type="journal article" date="2012" name="PLoS Pathog.">
        <title>Comparative genomics of the apicomplexan parasites Toxoplasma gondii and Neospora caninum: Coccidia differing in host range and transmission strategy.</title>
        <authorList>
            <person name="Reid A.J."/>
            <person name="Vermont S.J."/>
            <person name="Cotton J.A."/>
            <person name="Harris D."/>
            <person name="Hill-Cawthorne G.A."/>
            <person name="Konen-Waisman S."/>
            <person name="Latham S.M."/>
            <person name="Mourier T."/>
            <person name="Norton R."/>
            <person name="Quail M.A."/>
            <person name="Sanders M."/>
            <person name="Shanmugam D."/>
            <person name="Sohal A."/>
            <person name="Wasmuth J.D."/>
            <person name="Brunk B."/>
            <person name="Grigg M.E."/>
            <person name="Howard J.C."/>
            <person name="Parkinson J."/>
            <person name="Roos D.S."/>
            <person name="Trees A.J."/>
            <person name="Berriman M."/>
            <person name="Pain A."/>
            <person name="Wastling J.M."/>
        </authorList>
    </citation>
    <scope>NUCLEOTIDE SEQUENCE [LARGE SCALE GENOMIC DNA]</scope>
    <source>
        <strain evidence="18">Liverpool</strain>
    </source>
</reference>
<dbReference type="InterPro" id="IPR024743">
    <property type="entry name" value="Dynein_HC_stalk"/>
</dbReference>
<dbReference type="Pfam" id="PF18198">
    <property type="entry name" value="AAA_lid_11"/>
    <property type="match status" value="1"/>
</dbReference>
<dbReference type="FunFam" id="3.40.50.300:FF:002141">
    <property type="entry name" value="Dynein heavy chain"/>
    <property type="match status" value="1"/>
</dbReference>
<accession>F0VMN6</accession>
<dbReference type="GO" id="GO:0005930">
    <property type="term" value="C:axoneme"/>
    <property type="evidence" value="ECO:0007669"/>
    <property type="project" value="UniProtKB-SubCell"/>
</dbReference>
<dbReference type="InterPro" id="IPR041466">
    <property type="entry name" value="Dynein_AAA5_ext"/>
</dbReference>
<dbReference type="GO" id="GO:0008569">
    <property type="term" value="F:minus-end-directed microtubule motor activity"/>
    <property type="evidence" value="ECO:0007669"/>
    <property type="project" value="InterPro"/>
</dbReference>
<keyword evidence="3" id="KW-0963">Cytoplasm</keyword>
<dbReference type="GO" id="GO:0007018">
    <property type="term" value="P:microtubule-based movement"/>
    <property type="evidence" value="ECO:0007669"/>
    <property type="project" value="InterPro"/>
</dbReference>
<sequence>MAFDVRKSWLKKKVLDLLGAQPSQWDTLLSRNEQAADKQVMTFLNSSSQGESLLFYLRPHAEIGQNGRNPLPVHEDCHSSEELAVAVNFLPRGDTVRLVAYAVKTQTGMIDVTGKAISQEMNRCVAVGTADERFIYDLRSLMEDLYLPLLKDPDVPGDCKGDESLPEQSSFDASPPANDQPSEPADKRSFVKADRRRSSHGSASEENLSDRRDLVTDDGTASEEETDGGTTPKARGSIYRQPVTPNLSGEKTLPNAPRHQVATTRAIDLSETCRHELATAAEKLTARIRLAINEVCEAVPLCVPSEDLDGMADSRDAHLITAVEATIENWTQLTVHRTQRVIKWLKNASPESKSLEAFYSRFEELQKLYLEAKDTVRFLSTLERHFKSLATGSLKVVAETIGPLLSAIRMVWITSRHYNTDEKMQPLMIRVAEQIADRVADAVKPSTILLGDVSRAGPLVREAKICLDKWQELYMDVRKKIEESECDRRWEFDRRKLFSRTEYMSKVCTHLREVVDVITQFQRFLGPELKTVTRYHKGIDRLNRDIQALARSFDVLGDTGFDESSAAAWEKLLANFRQQITEVEAKSLHFLDTRFKNLRSAVGAFTMLKNFSTIESRPVINAKLREKFVDILKQFGNEVDAVREEFEAGKENPPLAKGYPRVAGSIAWARTSLQRLKESVLQFKCMPAFFQGNDAEAVFTNYLNLARQLVAYQEAVFKKWQVRTSNAVAHCLKMNILRKNADGKYEVNFAPELWVVMQEARFLNQMGGNDIPHTILNVALQKEKYIENCGLLDQMLQHLASAREGMPPFQERLLINHLEKLDKWLQPGLNSLNWTSLGSEEFISNCNKAVTAFRTLRDQVEKNAEIIGEVVQAIEDAQLVRNLEWNPEEPFNIQEFYEYFEKHRAAVVDDLQTKYESITSYIIKIEEIIEGTMTGTSEAMAEYYNYWERRIFNAISTMLIRDVNVFVFLPGTSALRALFSLNPTGSRLPPLITVSADFNQAEVVVHGSTQAIFKIISRLMQNILYSATRFVRWMNGTCKCVPSQLGQEEESQAPPFTFYSEISRVPALIDMTVATHQAIQKVFQNISKYVRSWKKYDTQWGLWDLKRKADLEKLVDKRPRIVYFDVHISAYKKLAAELSALPTTKVVGFLQIDASVVVRGFRAQALEWVNEYGRVLNQIATRELQQLTQLVDTSLANLEQNPDSMEAFKFLLSEISTVKSISMDTEIRIADVQAMCRTLHVHDCYIEEAQMKQQAELATAWQRVKTLALAKEKQLERKKEVFAQEKKAEVLAFAAECKAFLTRFKQAGPGAAAVELDEGVALLASYSEELSRFQAQRDALSKAEVLFSLPLTTFPELDQIRSSVQLLQVVYHLYVEHTNAVLEWSNVPWATFDVQELQRGTDEFTKRLRRLPKDYPALAELPTYQKLTQAIARFRNSVPLIERLKTDAMRPQHWRQLMALAGCEFEVDSKKFKLQNVFDLDLSRFPDQVQNTLQIAQEEMKLEKDIAKIESCWRSQTLDMCRYKTEEQSFVLRANEELRVTLEDHILQLQSMVGSRFASVVIEKIKKWEKTLNTIREVFEAWLQVQRKWIYLDGIFTESVDIRLQLPDEAKKFDVVRRQFLSILSQTAQNPSVLSACCAENRLQDLKALSAELDRSQRSLSDYLDAKRMTFARFCFISDDELLSVLGSSSPLAIQPLMLKLFDNCKELILEADTQARKALPNRTARGEETRPGGGTREPTRVAGMVSEEGESFRFHEVVTAEGPAEEWVKNVDEAMKRTLHRTTKAGVYHYAYKTRTQWVLEQLGMVTCVGSQIWWTWRVEDAFRRVGRGSKHALKEEAEKQTQQLTDLIELVRQPLDPRARRKVNTLIILDVHARDLVDRFVRDAIFNTREFEWESQLRFYWEKEADDIAVRQCAGEFGYSYEYEGLNGRLVITPLTDRCVMTLTTALSFYLGGAPAGPAGTGKTETVKDLAKSLAIRCVVQNCGDGLDYKAMGTIFSGLVQTGFWGCFDEFNRINPEVLSVVTEQIRTIQMGLQQERTSIELLGKSLTLVPTIGIFVTMNPGYAGRSELPDNLKALFRPATMIVPDLVMICENMLISEGFVHARELARKMTVLYTLAKAQLSKQHFYDFALRALKAALVTAGALRSSCPDLPEEMILMRALRDMNIPKLVKQDVPLFVGLLGDLFPGLECPDGGNSQLKRAIEEELTARRFRSKYTDLFDLQVDKVIQLYETMNSRHSTMLVGATGGGKTVIINTLAAAQKAAFDCPVKLFVINPKAQSTNELYGVLDPVSRDWTDGLLSKIFREINQPLPAGKSERRYVVFDGDVDAVWVENMNSVMDDNRLLTLSNGERIRLEKHCALLFEVDDLQYASPATISRCGMVYVDPRNLGVGPYFDKWVRGKNSEVATETLEYLFDKYMQPCIDFVLKQKRTDDLGPAPVLTVPRTDLNLVQQMCHLIDILLPEDAVHSAAPDRLESVFLFALVWSFGVALVGDEWPRFDSFLRKIANKALPRESLFDCTYDVASGKWLTWESQVQPYSPPGDVEFTTIFVPTMDTERYATLLDGFGRHSLPVLFIGDSGTAKSVQMQNWLASLDSQKVVHVQINLSSRTTSLDLQRTIEDNVDKRTGRIFGPPSGKLLKLFIDDLSMPKVDTYGTQQPLALLKFVMERMSMYERGGDLEEIVLKDLSFLAAMNPPGAGANRLDPRVISRFSCFHITFPSRASVHRIYSSILSYKFSNFPEAVQKAAEALPAASLRVYEGVVAQLARTPTKFHYVFNLRDLSRVYQGLWRAKPEAVGDAKALVRLWRHECLRVFQDRLLETEERAFVDDELLGKILKECFPEEAASAAQNPILWGDFRTAINILQLSDSPATEERTYEDLSDLASLRKILEELLDSYNEENSCRLQNVMFEDAISHIVRIHRILRMSRGHALLIGTGGSGKRSLTQLATYIAGYKLFRLTSARNYGEAELREDLRALLSAAAVAPHTFLFADSDIVEESFLESINNLLTIGTVPALFAEADKESVTGKLRQQAAEKGVLEDALWTFALARIRANLHVALAMSPAGDALRTRCRNFSGLISCTSIDLFTSWPRAALKEVARSLLKDAVLPEQARGDIEDFMVEAHLSAATCYAPEFERKVGRKIFATPKNYIDFINIYAGNLATKRRELDTLADRLEGGLSKMANATEAVKVMNQELAEKKIIVDERRRNVENLINDIEEKSAKASRRQEEATAAAQQISEDQIVITREKQSADEALAAAIPALEAAARALENLDKKDITEIKAFATPPKPVMYVCMCVVVLRPLGKENEAEGWNGAKAMLNDVNFLKALIDYPKDTITDKQVKKIAEYFNKDPESFTGDKMAKISKAGNGLLTWVKAMIDYHHVAKSVEPKRKSVEDLSVRKAQAERDLERIHLELGQLTEQIGALQKDQEEQETRLHEIQTEAALMEKRLTAACHLIEGLDSERLRWTADLRACGKKRDDLVGNCLIGGAFLAYAAPFTFEFRQQMVYEHWTQAIAERGIPCTENFRLEVLLTSDAEVAKWNGEGLPGDEMSIQNGILTTRAARWPLCIDPQMQAVNWIKRHEEANGLVIKSFSDDYLKFLELAVQYGKPFLFENVEHELDPLIDPLLERTWTKNKSQETLVLGGKEIECSPAFSLYLTTKLANPRFSPETMGQTVVINYAVTMAGLAEQLLGHVVGFELPELETERQELVQNMSDCHQMMKHLEDVILHELAVSKGSILDNQDLIQTLQTTKAKATEITRSLEEAKKTAAQIEKASLFSSQSGKYFSRHTHASPHASPSGFRQKSRQEYYSVAKRGSIMYFAMSSLRNISSMLEYSLASYLAIFQAALREARPDRILENRLKNVVEKITQLSYDYVCLGLFERDKLMYTFHMTTMIMDGEGVLDRGELEFFFMGNPTFDQLPEKPARLAWLPDSSWKDLLRLDELNASFRGILESLLTETEAWKAWNDLENLESTPLPAERWNQKLSPFQKLLVVRVFRVDRVPAALKNFIAWRLNEHYVQSPTLQYSKILAQSSAYCPILLILSPGADPQSDIYKLAAARGFTGNRFRFLALGQGMAPLAQKHIEKGCQRGCWVLLQNCHLLASWLKTLAKLLEGIQKPHKDFRLWLTTQPIDEFPMSILQNSLKVVTEPPDGLRPNLQGSYAKLTEDALQESSHPAYPSLVYVLSFFHAVVQERRKYGKIGWNVAYDFNEADLAISRRLVAMYLDKSLDSGDALPWSTLRYLIGEAMYGGRVTDDCDRRVLVTYLEEYMGDFIFDSYQPFYFCQSGFNYAIPAPGPLAAYQDYIKELPLFNTPEVFGLHENAQIGYFVDASKKLWEGILKMNFSGSIGSSGGSAMREEHIDAIVTGIQEKLGFDDLVFEKPEGGYSTTEVVLMQASERDKKRERAETRQSGTGQRCSLEIERFNILVDRMRTSLNDLRRALRGEIGLSAELEDFANFLLTGFLPRDWARLAPASLKPLGSWLSHFLRRYDQYRRWIDKPPPVSFAVLPFPLPFTQGEPWCFWLSGLHIPESLLTALIQATCRKRGWSLDKSSLLTQVTKLTSPDQIPKKLEHGTYLTGLYLEGARWDIEEGRLARQNPKELTMEMPLIQVTPAESHKVKLRDTLKTPVYATQNRRNAMGEGWIFDVNLHTKEHPSLWILSGVALVLQTDE</sequence>
<dbReference type="InterPro" id="IPR035706">
    <property type="entry name" value="AAA_9"/>
</dbReference>
<dbReference type="GeneID" id="13446699"/>
<evidence type="ECO:0000256" key="4">
    <source>
        <dbReference type="ARBA" id="ARBA00022701"/>
    </source>
</evidence>
<dbReference type="Pfam" id="PF12777">
    <property type="entry name" value="MT"/>
    <property type="match status" value="1"/>
</dbReference>
<dbReference type="GO" id="GO:0030286">
    <property type="term" value="C:dynein complex"/>
    <property type="evidence" value="ECO:0007669"/>
    <property type="project" value="UniProtKB-KW"/>
</dbReference>
<evidence type="ECO:0000256" key="14">
    <source>
        <dbReference type="SAM" id="Coils"/>
    </source>
</evidence>
<feature type="coiled-coil region" evidence="14">
    <location>
        <begin position="3396"/>
        <end position="3451"/>
    </location>
</feature>
<dbReference type="Gene3D" id="1.10.472.130">
    <property type="match status" value="1"/>
</dbReference>
<evidence type="ECO:0000256" key="5">
    <source>
        <dbReference type="ARBA" id="ARBA00022737"/>
    </source>
</evidence>
<proteinExistence type="inferred from homology"/>
<dbReference type="Pfam" id="PF22597">
    <property type="entry name" value="DYN_lid"/>
    <property type="match status" value="1"/>
</dbReference>
<dbReference type="RefSeq" id="XP_003885010.1">
    <property type="nucleotide sequence ID" value="XM_003884961.1"/>
</dbReference>
<dbReference type="Gene3D" id="1.20.920.30">
    <property type="match status" value="1"/>
</dbReference>
<keyword evidence="18" id="KW-1185">Reference proteome</keyword>
<evidence type="ECO:0000259" key="16">
    <source>
        <dbReference type="SMART" id="SM00382"/>
    </source>
</evidence>
<dbReference type="FunFam" id="1.10.287.2620:FF:000001">
    <property type="entry name" value="Cytoplasmic dynein heavy chain 1"/>
    <property type="match status" value="1"/>
</dbReference>
<dbReference type="FunFam" id="1.10.8.710:FF:000001">
    <property type="entry name" value="Dynein axonemal heavy chain 2"/>
    <property type="match status" value="1"/>
</dbReference>
<dbReference type="FunFam" id="1.10.8.1220:FF:000001">
    <property type="entry name" value="Dynein axonemal heavy chain 5"/>
    <property type="match status" value="1"/>
</dbReference>
<keyword evidence="10" id="KW-0969">Cilium</keyword>
<evidence type="ECO:0000256" key="15">
    <source>
        <dbReference type="SAM" id="MobiDB-lite"/>
    </source>
</evidence>
<feature type="coiled-coil region" evidence="14">
    <location>
        <begin position="3204"/>
        <end position="3235"/>
    </location>
</feature>
<protein>
    <recommendedName>
        <fullName evidence="16">AAA+ ATPase domain-containing protein</fullName>
    </recommendedName>
</protein>
<dbReference type="OMA" id="VGEAMYG"/>
<dbReference type="InterPro" id="IPR027417">
    <property type="entry name" value="P-loop_NTPase"/>
</dbReference>
<feature type="region of interest" description="Disordered" evidence="15">
    <location>
        <begin position="1720"/>
        <end position="1740"/>
    </location>
</feature>
<dbReference type="FunFam" id="3.40.50.300:FF:000153">
    <property type="entry name" value="Dynein axonemal heavy chain 1"/>
    <property type="match status" value="1"/>
</dbReference>
<keyword evidence="6" id="KW-0547">Nucleotide-binding</keyword>
<dbReference type="VEuPathDB" id="ToxoDB:NCLIV_054090"/>
<dbReference type="InterPro" id="IPR004273">
    <property type="entry name" value="Dynein_heavy_D6_P-loop"/>
</dbReference>
<dbReference type="InterPro" id="IPR042228">
    <property type="entry name" value="Dynein_linker_3"/>
</dbReference>
<keyword evidence="11" id="KW-0505">Motor protein</keyword>
<dbReference type="Gene3D" id="1.10.287.2620">
    <property type="match status" value="1"/>
</dbReference>
<evidence type="ECO:0000256" key="8">
    <source>
        <dbReference type="ARBA" id="ARBA00023017"/>
    </source>
</evidence>
<dbReference type="Gene3D" id="1.20.1270.280">
    <property type="match status" value="1"/>
</dbReference>
<dbReference type="Gene3D" id="1.10.8.710">
    <property type="match status" value="1"/>
</dbReference>
<dbReference type="FunFam" id="3.10.490.20:FF:000006">
    <property type="entry name" value="Dynein axonemal heavy chain 10"/>
    <property type="match status" value="1"/>
</dbReference>
<dbReference type="FunFam" id="1.20.58.1120:FF:000008">
    <property type="entry name" value="Dynein heavy chain 10, axonemal"/>
    <property type="match status" value="1"/>
</dbReference>
<dbReference type="Gene3D" id="3.40.50.300">
    <property type="entry name" value="P-loop containing nucleotide triphosphate hydrolases"/>
    <property type="match status" value="5"/>
</dbReference>
<evidence type="ECO:0000256" key="11">
    <source>
        <dbReference type="ARBA" id="ARBA00023175"/>
    </source>
</evidence>
<dbReference type="FunFam" id="1.10.8.720:FF:000005">
    <property type="entry name" value="Dynein axonemal heavy chain 10"/>
    <property type="match status" value="1"/>
</dbReference>
<dbReference type="Pfam" id="PF18199">
    <property type="entry name" value="Dynein_C"/>
    <property type="match status" value="1"/>
</dbReference>
<feature type="domain" description="AAA+ ATPase" evidence="16">
    <location>
        <begin position="2237"/>
        <end position="2388"/>
    </location>
</feature>
<dbReference type="InterPro" id="IPR043160">
    <property type="entry name" value="Dynein_C_barrel"/>
</dbReference>
<organism evidence="17 18">
    <name type="scientific">Neospora caninum (strain Liverpool)</name>
    <dbReference type="NCBI Taxonomy" id="572307"/>
    <lineage>
        <taxon>Eukaryota</taxon>
        <taxon>Sar</taxon>
        <taxon>Alveolata</taxon>
        <taxon>Apicomplexa</taxon>
        <taxon>Conoidasida</taxon>
        <taxon>Coccidia</taxon>
        <taxon>Eucoccidiorida</taxon>
        <taxon>Eimeriorina</taxon>
        <taxon>Sarcocystidae</taxon>
        <taxon>Neospora</taxon>
    </lineage>
</organism>